<dbReference type="CDD" id="cd18010">
    <property type="entry name" value="DEXHc_HARP_SMARCAL1"/>
    <property type="match status" value="1"/>
</dbReference>
<dbReference type="GO" id="GO:0003676">
    <property type="term" value="F:nucleic acid binding"/>
    <property type="evidence" value="ECO:0007669"/>
    <property type="project" value="InterPro"/>
</dbReference>
<keyword evidence="11" id="KW-0540">Nuclease</keyword>
<dbReference type="GO" id="GO:0006281">
    <property type="term" value="P:DNA repair"/>
    <property type="evidence" value="ECO:0007669"/>
    <property type="project" value="TreeGrafter"/>
</dbReference>
<dbReference type="CDD" id="cd00085">
    <property type="entry name" value="HNHc"/>
    <property type="match status" value="1"/>
</dbReference>
<feature type="compositionally biased region" description="Basic and acidic residues" evidence="8">
    <location>
        <begin position="545"/>
        <end position="565"/>
    </location>
</feature>
<dbReference type="InterPro" id="IPR003615">
    <property type="entry name" value="HNH_nuc"/>
</dbReference>
<comment type="caution">
    <text evidence="11">The sequence shown here is derived from an EMBL/GenBank/DDBJ whole genome shotgun (WGS) entry which is preliminary data.</text>
</comment>
<dbReference type="InterPro" id="IPR014001">
    <property type="entry name" value="Helicase_ATP-bd"/>
</dbReference>
<dbReference type="SMART" id="SM00490">
    <property type="entry name" value="HELICc"/>
    <property type="match status" value="1"/>
</dbReference>
<dbReference type="InterPro" id="IPR001876">
    <property type="entry name" value="Znf_RanBP2"/>
</dbReference>
<dbReference type="InterPro" id="IPR027417">
    <property type="entry name" value="P-loop_NTPase"/>
</dbReference>
<dbReference type="SMART" id="SM00487">
    <property type="entry name" value="DEXDc"/>
    <property type="match status" value="1"/>
</dbReference>
<dbReference type="GO" id="GO:0004520">
    <property type="term" value="F:DNA endonuclease activity"/>
    <property type="evidence" value="ECO:0007669"/>
    <property type="project" value="TreeGrafter"/>
</dbReference>
<evidence type="ECO:0000256" key="5">
    <source>
        <dbReference type="ARBA" id="ARBA00022806"/>
    </source>
</evidence>
<proteinExistence type="predicted"/>
<sequence length="1099" mass="123591">MANALQKTPSLEASQLEDVDAKLSFLPERLREKLLPFQEKGIIFALQRSGRCMIADEMGLGKTIQAIAISYYYKNEWPLLIVVPSSLRYPWVDEMEKWIPELSPDDISIIQNKTDTGRISTSKVTILGYGLLTSDAQTLVDTLCRQNFKVVVIDESHYMKSRNATRSKILLPIVQKALRAVLLTGTPALGRPEELFMQVEALFPRRFGTWNEYAKKYCDARVRFFGKRRQWDCRGASNLEELHQLLSEIMIRRLKNDVLTQLPPKVRQRIPFDLPQAAAKNLNATFAEWEKLMRSLSSDATEGHFSQVMNLITRMYKETAIAKAGAVKDYIKMMLDNDKLKFLVFAHHLSMLQACTEAVIESKARYIRIDGSVPSAERIHLVNQFQKDPDTRVAILSIQAAGQGLTFTAATHVVFAELYWDPGHIKQAEDRAHRIGQCSSVNIHFLIAKGTMDTLMWAMLNRKAKVTGSTLNGKKEKMQADEGDKDKWDFLSFAETWTPDASLEDPQNELLFTHFEKDKQHDIRSFFSPKSSTEKKRKRFSGELLHNDSEPSAVTKEEDAEKSDENLDSTRISEVDTICHEDTCEHEAKRARSISGSTPVSSSSKKETSLTGKKPSLFSEKSNELYPCGLNNSSESTALNKVWHCSVCTYTNNDLLPYCEMCHCPQSSDGERNGEALGSQSEEGVSEEPRREGERAEGSAEGRRGDLGEVGAQQSLEIREHETLGTEKEESEKDCGEDKSDTFQIYDGLMFCASRNTDRIHLYTKDGEPLNHNFIPLDIQLDNWEDLPETFQNKKNRALILRFVKEWTHLTAMKQKIVRKSGQIFCSPIHAAEELSKKQSVGSSTKRYVTREDVAAASLSKASSSGGSVRLISKQMGASLDKGGAATEPSTKLLSETGNDPSALPPGQTDARGSSLSKGYLQALDSQGTPLCLSCQRPTAQPQPGCPARAWDTRFCCHACQEDFSIRSSQSYLRSKVFQIEHGVCQCCQNNAQELYLSIRDAPRSQRKQLLESSWMSHLPLGQLNEMIRSPAEGQFWQVDHIQPVYSGGGQCSLENLQTLCTACHRERTAKQAKERSQLKRRSLATKYGCDITRFLVKK</sequence>
<dbReference type="GO" id="GO:0031297">
    <property type="term" value="P:replication fork processing"/>
    <property type="evidence" value="ECO:0007669"/>
    <property type="project" value="TreeGrafter"/>
</dbReference>
<dbReference type="FunFam" id="3.40.50.300:FF:000788">
    <property type="entry name" value="DNA annealing helicase and endonuclease ZRANB3"/>
    <property type="match status" value="1"/>
</dbReference>
<dbReference type="CDD" id="cd18793">
    <property type="entry name" value="SF2_C_SNF"/>
    <property type="match status" value="1"/>
</dbReference>
<keyword evidence="11" id="KW-0255">Endonuclease</keyword>
<keyword evidence="6" id="KW-0862">Zinc</keyword>
<dbReference type="Proteomes" id="UP000574967">
    <property type="component" value="Unassembled WGS sequence"/>
</dbReference>
<dbReference type="InterPro" id="IPR000330">
    <property type="entry name" value="SNF2_N"/>
</dbReference>
<dbReference type="GO" id="GO:0016787">
    <property type="term" value="F:hydrolase activity"/>
    <property type="evidence" value="ECO:0007669"/>
    <property type="project" value="UniProtKB-KW"/>
</dbReference>
<evidence type="ECO:0000259" key="10">
    <source>
        <dbReference type="PROSITE" id="PS51194"/>
    </source>
</evidence>
<feature type="region of interest" description="Disordered" evidence="8">
    <location>
        <begin position="589"/>
        <end position="616"/>
    </location>
</feature>
<evidence type="ECO:0000256" key="7">
    <source>
        <dbReference type="ARBA" id="ARBA00022840"/>
    </source>
</evidence>
<dbReference type="PROSITE" id="PS01358">
    <property type="entry name" value="ZF_RANBP2_1"/>
    <property type="match status" value="1"/>
</dbReference>
<dbReference type="GO" id="GO:0004386">
    <property type="term" value="F:helicase activity"/>
    <property type="evidence" value="ECO:0007669"/>
    <property type="project" value="UniProtKB-KW"/>
</dbReference>
<dbReference type="InterPro" id="IPR001650">
    <property type="entry name" value="Helicase_C-like"/>
</dbReference>
<feature type="region of interest" description="Disordered" evidence="8">
    <location>
        <begin position="670"/>
        <end position="739"/>
    </location>
</feature>
<keyword evidence="12" id="KW-1185">Reference proteome</keyword>
<feature type="compositionally biased region" description="Polar residues" evidence="8">
    <location>
        <begin position="888"/>
        <end position="900"/>
    </location>
</feature>
<feature type="compositionally biased region" description="Low complexity" evidence="8">
    <location>
        <begin position="593"/>
        <end position="614"/>
    </location>
</feature>
<evidence type="ECO:0000313" key="11">
    <source>
        <dbReference type="EMBL" id="NWV98302.1"/>
    </source>
</evidence>
<keyword evidence="1" id="KW-0479">Metal-binding</keyword>
<evidence type="ECO:0000256" key="4">
    <source>
        <dbReference type="ARBA" id="ARBA00022801"/>
    </source>
</evidence>
<dbReference type="InterPro" id="IPR002711">
    <property type="entry name" value="HNH"/>
</dbReference>
<dbReference type="Pfam" id="PF00271">
    <property type="entry name" value="Helicase_C"/>
    <property type="match status" value="1"/>
</dbReference>
<evidence type="ECO:0000259" key="9">
    <source>
        <dbReference type="PROSITE" id="PS51192"/>
    </source>
</evidence>
<keyword evidence="4" id="KW-0378">Hydrolase</keyword>
<protein>
    <submittedName>
        <fullName evidence="11">ZRAB3 endonuclease</fullName>
    </submittedName>
</protein>
<dbReference type="FunFam" id="3.40.50.10810:FF:000024">
    <property type="entry name" value="DNA annealing helicase and endonuclease ZRANB3"/>
    <property type="match status" value="1"/>
</dbReference>
<dbReference type="InterPro" id="IPR049730">
    <property type="entry name" value="SNF2/RAD54-like_C"/>
</dbReference>
<organism evidence="11 12">
    <name type="scientific">Machaerirhynchus nigripectus</name>
    <dbReference type="NCBI Taxonomy" id="1160894"/>
    <lineage>
        <taxon>Eukaryota</taxon>
        <taxon>Metazoa</taxon>
        <taxon>Chordata</taxon>
        <taxon>Craniata</taxon>
        <taxon>Vertebrata</taxon>
        <taxon>Euteleostomi</taxon>
        <taxon>Archelosauria</taxon>
        <taxon>Archosauria</taxon>
        <taxon>Dinosauria</taxon>
        <taxon>Saurischia</taxon>
        <taxon>Theropoda</taxon>
        <taxon>Coelurosauria</taxon>
        <taxon>Aves</taxon>
        <taxon>Neognathae</taxon>
        <taxon>Neoaves</taxon>
        <taxon>Telluraves</taxon>
        <taxon>Australaves</taxon>
        <taxon>Passeriformes</taxon>
        <taxon>Corvoidea</taxon>
        <taxon>Dicruridae</taxon>
        <taxon>Machaerirhynchus</taxon>
    </lineage>
</organism>
<dbReference type="GO" id="GO:0008270">
    <property type="term" value="F:zinc ion binding"/>
    <property type="evidence" value="ECO:0007669"/>
    <property type="project" value="UniProtKB-KW"/>
</dbReference>
<evidence type="ECO:0000256" key="1">
    <source>
        <dbReference type="ARBA" id="ARBA00022723"/>
    </source>
</evidence>
<feature type="compositionally biased region" description="Basic and acidic residues" evidence="8">
    <location>
        <begin position="687"/>
        <end position="707"/>
    </location>
</feature>
<name>A0A7K6JFN3_9CORV</name>
<feature type="region of interest" description="Disordered" evidence="8">
    <location>
        <begin position="880"/>
        <end position="915"/>
    </location>
</feature>
<gene>
    <name evidence="11" type="primary">Zranb3</name>
    <name evidence="11" type="ORF">MACNIG_R13239</name>
</gene>
<feature type="domain" description="Helicase C-terminal" evidence="10">
    <location>
        <begin position="326"/>
        <end position="482"/>
    </location>
</feature>
<feature type="non-terminal residue" evidence="11">
    <location>
        <position position="1"/>
    </location>
</feature>
<dbReference type="EMBL" id="VZRQ01009199">
    <property type="protein sequence ID" value="NWV98302.1"/>
    <property type="molecule type" value="Genomic_DNA"/>
</dbReference>
<evidence type="ECO:0000256" key="8">
    <source>
        <dbReference type="SAM" id="MobiDB-lite"/>
    </source>
</evidence>
<feature type="region of interest" description="Disordered" evidence="8">
    <location>
        <begin position="525"/>
        <end position="572"/>
    </location>
</feature>
<reference evidence="11 12" key="1">
    <citation type="submission" date="2019-09" db="EMBL/GenBank/DDBJ databases">
        <title>Bird 10,000 Genomes (B10K) Project - Family phase.</title>
        <authorList>
            <person name="Zhang G."/>
        </authorList>
    </citation>
    <scope>NUCLEOTIDE SEQUENCE [LARGE SCALE GENOMIC DNA]</scope>
    <source>
        <strain evidence="11">B10K-DU-029-43</strain>
        <tissue evidence="11">Heart</tissue>
    </source>
</reference>
<dbReference type="Pfam" id="PF01844">
    <property type="entry name" value="HNH"/>
    <property type="match status" value="1"/>
</dbReference>
<keyword evidence="3" id="KW-0863">Zinc-finger</keyword>
<evidence type="ECO:0000313" key="12">
    <source>
        <dbReference type="Proteomes" id="UP000574967"/>
    </source>
</evidence>
<feature type="compositionally biased region" description="Basic and acidic residues" evidence="8">
    <location>
        <begin position="717"/>
        <end position="739"/>
    </location>
</feature>
<dbReference type="Gene3D" id="2.30.30.380">
    <property type="entry name" value="Zn-finger domain of Sec23/24"/>
    <property type="match status" value="1"/>
</dbReference>
<feature type="non-terminal residue" evidence="11">
    <location>
        <position position="1099"/>
    </location>
</feature>
<dbReference type="PROSITE" id="PS51194">
    <property type="entry name" value="HELICASE_CTER"/>
    <property type="match status" value="1"/>
</dbReference>
<dbReference type="GO" id="GO:0043596">
    <property type="term" value="C:nuclear replication fork"/>
    <property type="evidence" value="ECO:0007669"/>
    <property type="project" value="TreeGrafter"/>
</dbReference>
<keyword evidence="2" id="KW-0547">Nucleotide-binding</keyword>
<evidence type="ECO:0000256" key="3">
    <source>
        <dbReference type="ARBA" id="ARBA00022771"/>
    </source>
</evidence>
<evidence type="ECO:0000256" key="2">
    <source>
        <dbReference type="ARBA" id="ARBA00022741"/>
    </source>
</evidence>
<dbReference type="SUPFAM" id="SSF90209">
    <property type="entry name" value="Ran binding protein zinc finger-like"/>
    <property type="match status" value="1"/>
</dbReference>
<dbReference type="AlphaFoldDB" id="A0A7K6JFN3"/>
<keyword evidence="7" id="KW-0067">ATP-binding</keyword>
<dbReference type="Pfam" id="PF00176">
    <property type="entry name" value="SNF2-rel_dom"/>
    <property type="match status" value="1"/>
</dbReference>
<dbReference type="Gene3D" id="1.10.30.50">
    <property type="match status" value="1"/>
</dbReference>
<dbReference type="GO" id="GO:0005524">
    <property type="term" value="F:ATP binding"/>
    <property type="evidence" value="ECO:0007669"/>
    <property type="project" value="UniProtKB-KW"/>
</dbReference>
<dbReference type="PANTHER" id="PTHR45766:SF3">
    <property type="entry name" value="DNA ANNEALING HELICASE AND ENDONUCLEASE ZRANB3"/>
    <property type="match status" value="1"/>
</dbReference>
<dbReference type="PROSITE" id="PS51192">
    <property type="entry name" value="HELICASE_ATP_BIND_1"/>
    <property type="match status" value="1"/>
</dbReference>
<evidence type="ECO:0000256" key="6">
    <source>
        <dbReference type="ARBA" id="ARBA00022833"/>
    </source>
</evidence>
<dbReference type="SUPFAM" id="SSF52540">
    <property type="entry name" value="P-loop containing nucleoside triphosphate hydrolases"/>
    <property type="match status" value="2"/>
</dbReference>
<accession>A0A7K6JFN3</accession>
<feature type="domain" description="Helicase ATP-binding" evidence="9">
    <location>
        <begin position="43"/>
        <end position="205"/>
    </location>
</feature>
<dbReference type="Gene3D" id="3.40.50.10810">
    <property type="entry name" value="Tandem AAA-ATPase domain"/>
    <property type="match status" value="1"/>
</dbReference>
<dbReference type="Gene3D" id="3.40.50.300">
    <property type="entry name" value="P-loop containing nucleotide triphosphate hydrolases"/>
    <property type="match status" value="1"/>
</dbReference>
<keyword evidence="5" id="KW-0347">Helicase</keyword>
<dbReference type="InterPro" id="IPR038718">
    <property type="entry name" value="SNF2-like_sf"/>
</dbReference>
<dbReference type="PANTHER" id="PTHR45766">
    <property type="entry name" value="DNA ANNEALING HELICASE AND ENDONUCLEASE ZRANB3 FAMILY MEMBER"/>
    <property type="match status" value="1"/>
</dbReference>
<dbReference type="InterPro" id="IPR036443">
    <property type="entry name" value="Znf_RanBP2_sf"/>
</dbReference>